<protein>
    <submittedName>
        <fullName evidence="1">Uncharacterized protein</fullName>
    </submittedName>
</protein>
<name>A0A7K3WE41_9ACTN</name>
<accession>A0A7K3WE41</accession>
<sequence>MTNPPRTGASQAPRVFHDLIVDPRWTDLVNVRWSDPNDTGENVTDIADETLAYIEDGEDVAEARLLIAKILKRIPVAELRSLGVVEIKMADIVAGLKGRVGWAFVVRHRLFLVVLHSAFEDNIPGQHLDDGRNAFTELQLMLIRSRRAGTAHYAFSTRRARKYFNRVAMNRALKAYNWRAVIGGKEVDFANLLVDAMEGTKDEEKTIEFHTASGRGELDDLDGNL</sequence>
<organism evidence="1 2">
    <name type="scientific">Goekera deserti</name>
    <dbReference type="NCBI Taxonomy" id="2497753"/>
    <lineage>
        <taxon>Bacteria</taxon>
        <taxon>Bacillati</taxon>
        <taxon>Actinomycetota</taxon>
        <taxon>Actinomycetes</taxon>
        <taxon>Geodermatophilales</taxon>
        <taxon>Geodermatophilaceae</taxon>
        <taxon>Goekera</taxon>
    </lineage>
</organism>
<dbReference type="Proteomes" id="UP000470470">
    <property type="component" value="Unassembled WGS sequence"/>
</dbReference>
<dbReference type="RefSeq" id="WP_152731080.1">
    <property type="nucleotide sequence ID" value="NZ_JAABOZ010000001.1"/>
</dbReference>
<dbReference type="AlphaFoldDB" id="A0A7K3WE41"/>
<gene>
    <name evidence="1" type="ORF">G1H19_11710</name>
</gene>
<keyword evidence="2" id="KW-1185">Reference proteome</keyword>
<comment type="caution">
    <text evidence="1">The sequence shown here is derived from an EMBL/GenBank/DDBJ whole genome shotgun (WGS) entry which is preliminary data.</text>
</comment>
<dbReference type="EMBL" id="JAAGWK010000015">
    <property type="protein sequence ID" value="NEL54667.1"/>
    <property type="molecule type" value="Genomic_DNA"/>
</dbReference>
<reference evidence="1 2" key="1">
    <citation type="submission" date="2020-02" db="EMBL/GenBank/DDBJ databases">
        <title>The whole genome sequence of CPCC 205119.</title>
        <authorList>
            <person name="Jiang Z."/>
        </authorList>
    </citation>
    <scope>NUCLEOTIDE SEQUENCE [LARGE SCALE GENOMIC DNA]</scope>
    <source>
        <strain evidence="1 2">CPCC 205119</strain>
    </source>
</reference>
<proteinExistence type="predicted"/>
<evidence type="ECO:0000313" key="1">
    <source>
        <dbReference type="EMBL" id="NEL54667.1"/>
    </source>
</evidence>
<evidence type="ECO:0000313" key="2">
    <source>
        <dbReference type="Proteomes" id="UP000470470"/>
    </source>
</evidence>